<feature type="compositionally biased region" description="Basic and acidic residues" evidence="1">
    <location>
        <begin position="51"/>
        <end position="65"/>
    </location>
</feature>
<accession>A0A919JBA2</accession>
<keyword evidence="3" id="KW-1185">Reference proteome</keyword>
<feature type="region of interest" description="Disordered" evidence="1">
    <location>
        <begin position="1"/>
        <end position="85"/>
    </location>
</feature>
<organism evidence="2 3">
    <name type="scientific">Actinoplanes nipponensis</name>
    <dbReference type="NCBI Taxonomy" id="135950"/>
    <lineage>
        <taxon>Bacteria</taxon>
        <taxon>Bacillati</taxon>
        <taxon>Actinomycetota</taxon>
        <taxon>Actinomycetes</taxon>
        <taxon>Micromonosporales</taxon>
        <taxon>Micromonosporaceae</taxon>
        <taxon>Actinoplanes</taxon>
    </lineage>
</organism>
<protein>
    <submittedName>
        <fullName evidence="2">Uncharacterized protein</fullName>
    </submittedName>
</protein>
<feature type="compositionally biased region" description="Basic and acidic residues" evidence="1">
    <location>
        <begin position="76"/>
        <end position="85"/>
    </location>
</feature>
<gene>
    <name evidence="2" type="ORF">Ani05nite_07200</name>
</gene>
<reference evidence="2" key="1">
    <citation type="submission" date="2021-01" db="EMBL/GenBank/DDBJ databases">
        <title>Whole genome shotgun sequence of Actinoplanes nipponensis NBRC 14063.</title>
        <authorList>
            <person name="Komaki H."/>
            <person name="Tamura T."/>
        </authorList>
    </citation>
    <scope>NUCLEOTIDE SEQUENCE</scope>
    <source>
        <strain evidence="2">NBRC 14063</strain>
    </source>
</reference>
<dbReference type="EMBL" id="BOMQ01000008">
    <property type="protein sequence ID" value="GIE47186.1"/>
    <property type="molecule type" value="Genomic_DNA"/>
</dbReference>
<sequence length="109" mass="11532">MIRTSLGFSPGTEPPRHGGEESGPEPPGNGGEGGPKQPAPPTPPGDGLASRPERRDDAAERELRKALRGIMGGEPAPREFRAGDGERALDAAAVVAREVHRQDERKLTH</sequence>
<evidence type="ECO:0000256" key="1">
    <source>
        <dbReference type="SAM" id="MobiDB-lite"/>
    </source>
</evidence>
<dbReference type="AlphaFoldDB" id="A0A919JBA2"/>
<evidence type="ECO:0000313" key="3">
    <source>
        <dbReference type="Proteomes" id="UP000647172"/>
    </source>
</evidence>
<proteinExistence type="predicted"/>
<dbReference type="Proteomes" id="UP000647172">
    <property type="component" value="Unassembled WGS sequence"/>
</dbReference>
<evidence type="ECO:0000313" key="2">
    <source>
        <dbReference type="EMBL" id="GIE47186.1"/>
    </source>
</evidence>
<comment type="caution">
    <text evidence="2">The sequence shown here is derived from an EMBL/GenBank/DDBJ whole genome shotgun (WGS) entry which is preliminary data.</text>
</comment>
<name>A0A919JBA2_9ACTN</name>